<reference evidence="1" key="2">
    <citation type="submission" date="2021-08" db="EMBL/GenBank/DDBJ databases">
        <authorList>
            <person name="Eriksson T."/>
        </authorList>
    </citation>
    <scope>NUCLEOTIDE SEQUENCE</scope>
    <source>
        <strain evidence="1">Stoneville</strain>
        <tissue evidence="1">Whole head</tissue>
    </source>
</reference>
<organism evidence="1 2">
    <name type="scientific">Tenebrio molitor</name>
    <name type="common">Yellow mealworm beetle</name>
    <dbReference type="NCBI Taxonomy" id="7067"/>
    <lineage>
        <taxon>Eukaryota</taxon>
        <taxon>Metazoa</taxon>
        <taxon>Ecdysozoa</taxon>
        <taxon>Arthropoda</taxon>
        <taxon>Hexapoda</taxon>
        <taxon>Insecta</taxon>
        <taxon>Pterygota</taxon>
        <taxon>Neoptera</taxon>
        <taxon>Endopterygota</taxon>
        <taxon>Coleoptera</taxon>
        <taxon>Polyphaga</taxon>
        <taxon>Cucujiformia</taxon>
        <taxon>Tenebrionidae</taxon>
        <taxon>Tenebrio</taxon>
    </lineage>
</organism>
<sequence>MATVDSGTETLFSDDSSCELVGSPSVCYGDDNEGQFEDNCSEVNRLAPPNIQPFSGVLEKVRKNAFPLQISNSHIVNCAIEYVFKL</sequence>
<evidence type="ECO:0000313" key="1">
    <source>
        <dbReference type="EMBL" id="KAH0817666.1"/>
    </source>
</evidence>
<dbReference type="Proteomes" id="UP000719412">
    <property type="component" value="Unassembled WGS sequence"/>
</dbReference>
<evidence type="ECO:0000313" key="2">
    <source>
        <dbReference type="Proteomes" id="UP000719412"/>
    </source>
</evidence>
<proteinExistence type="predicted"/>
<accession>A0A8J6HM42</accession>
<dbReference type="EMBL" id="JABDTM020019032">
    <property type="protein sequence ID" value="KAH0817666.1"/>
    <property type="molecule type" value="Genomic_DNA"/>
</dbReference>
<gene>
    <name evidence="1" type="ORF">GEV33_005125</name>
</gene>
<reference evidence="1" key="1">
    <citation type="journal article" date="2020" name="J Insects Food Feed">
        <title>The yellow mealworm (Tenebrio molitor) genome: a resource for the emerging insects as food and feed industry.</title>
        <authorList>
            <person name="Eriksson T."/>
            <person name="Andere A."/>
            <person name="Kelstrup H."/>
            <person name="Emery V."/>
            <person name="Picard C."/>
        </authorList>
    </citation>
    <scope>NUCLEOTIDE SEQUENCE</scope>
    <source>
        <strain evidence="1">Stoneville</strain>
        <tissue evidence="1">Whole head</tissue>
    </source>
</reference>
<name>A0A8J6HM42_TENMO</name>
<comment type="caution">
    <text evidence="1">The sequence shown here is derived from an EMBL/GenBank/DDBJ whole genome shotgun (WGS) entry which is preliminary data.</text>
</comment>
<protein>
    <submittedName>
        <fullName evidence="1">Uncharacterized protein</fullName>
    </submittedName>
</protein>
<keyword evidence="2" id="KW-1185">Reference proteome</keyword>
<dbReference type="AlphaFoldDB" id="A0A8J6HM42"/>